<dbReference type="InterPro" id="IPR002999">
    <property type="entry name" value="Tudor"/>
</dbReference>
<dbReference type="OMA" id="KMHKEVV"/>
<keyword evidence="4" id="KW-0547">Nucleotide-binding</keyword>
<dbReference type="SUPFAM" id="SSF49764">
    <property type="entry name" value="HSP20-like chaperones"/>
    <property type="match status" value="1"/>
</dbReference>
<keyword evidence="5" id="KW-0221">Differentiation</keyword>
<dbReference type="InterPro" id="IPR011545">
    <property type="entry name" value="DEAD/DEAH_box_helicase_dom"/>
</dbReference>
<keyword evidence="7" id="KW-0347">Helicase</keyword>
<dbReference type="SUPFAM" id="SSF63748">
    <property type="entry name" value="Tudor/PWWP/MBT"/>
    <property type="match status" value="2"/>
</dbReference>
<evidence type="ECO:0000256" key="8">
    <source>
        <dbReference type="ARBA" id="ARBA00022840"/>
    </source>
</evidence>
<dbReference type="GO" id="GO:0003676">
    <property type="term" value="F:nucleic acid binding"/>
    <property type="evidence" value="ECO:0007669"/>
    <property type="project" value="InterPro"/>
</dbReference>
<evidence type="ECO:0000256" key="5">
    <source>
        <dbReference type="ARBA" id="ARBA00022782"/>
    </source>
</evidence>
<sequence length="1097" mass="127445">MLDFRFCRRLERRIENPDCFWAYLKGDGNFVDNEMDYKQLQSEMNLFYNKLHRDVDEMKPPVLEEGQVYVVFCEELKSWCRAVIKSIILHADCYYAHCFLVDYAKSFHVQADRIFVALESFMRLPYRAKKIRLYCVKPVTLHVNYYTTYVEAKLHVLQEESFYVYLYVTIEGEKICVNDELIAKNFAYCEINTGIFNIMEDREEKASLCFESLSKEINPALVLWPALLQDKELKTTETCTANLLLQFLNPDPLKALDEQNDIKELLRRNFQGPNHVQSYSWPPIARGCDTIIISSEKDPLLYLLPIITFLQSKSCYTSLPARTGPLAVIVCRGWKKAELVFEILESHSHYSRPLHPVLLLLGMNKNEIKSLAIPRGCEIFITTPHSLLRLLECQSLLFLRLCHLIFDEVDELFSEANDQVSVVLEFCKRNLKIEEKESTPQQIVAVGSHWKKNIEYLMQEFMNDPYIVITSLEEAAIYENVQQVIKLCLDRDRITYLLQTLDYTPANAQKTLIFTSSKEETDTVYKAVESASIFCLKIHSDGSNFDNVAEQWNKRVSSDTHVVLVLTDDCLPTFGIADATHVIHFGFPISPKIFGTRLYSMSANFKSISSQEQKKGRAKSILLLTEKNACHAVGLLNYLERTETSIPPELHDFASGVLEAKEDSKSGRPLCRYLKAYGFNFVISKNKRRCPDRHRFSLEIDFPQKLTDESLPTTGTITILPLYIVDATNYFGRIVRKQKDQFMTLEEEMKEYYRETKNHNAVDTVEKLAVYSLRDENSFHRVQVLEIMQKEENCVHVKFIDEGRSAEVQKSHLLNLPERFLVLPPQAVEFIVCRVKPIDNEVEWSSKITRYINQKIRGKLHEAKIVLFLRNTMWVDPMVRVIRLLDLKASVNEYNIRSEILSTGMGIDNPEHIHELQRLFQDAETTHEKKDLPALYINLIPLKNETVLGSVVNVYVSWQQLQEKDDVGINESYSQEDLFYPTIKWFEKQDVIVLKVKLQNITSYGCKFFIERIIFSASVEDRFYLADMELQKNILKEKSTCTLKNGEPVILLKKEKEEPWGSLLKHRNHHVSFDFDYLDVSEEMSPFSVGKHFVYCQ</sequence>
<evidence type="ECO:0000259" key="13">
    <source>
        <dbReference type="PROSITE" id="PS50304"/>
    </source>
</evidence>
<dbReference type="Gene3D" id="2.30.30.140">
    <property type="match status" value="2"/>
</dbReference>
<dbReference type="Gene3D" id="2.40.50.90">
    <property type="match status" value="2"/>
</dbReference>
<keyword evidence="10" id="KW-0943">RNA-mediated gene silencing</keyword>
<dbReference type="GO" id="GO:0031047">
    <property type="term" value="P:regulatory ncRNA-mediated gene silencing"/>
    <property type="evidence" value="ECO:0007669"/>
    <property type="project" value="UniProtKB-KW"/>
</dbReference>
<evidence type="ECO:0000313" key="16">
    <source>
        <dbReference type="Proteomes" id="UP000694421"/>
    </source>
</evidence>
<accession>A0A8D0DUI2</accession>
<dbReference type="InterPro" id="IPR035437">
    <property type="entry name" value="SNase_OB-fold_sf"/>
</dbReference>
<keyword evidence="9" id="KW-0744">Spermatogenesis</keyword>
<comment type="catalytic activity">
    <reaction evidence="12">
        <text>ATP + H2O = ADP + phosphate + H(+)</text>
        <dbReference type="Rhea" id="RHEA:13065"/>
        <dbReference type="ChEBI" id="CHEBI:15377"/>
        <dbReference type="ChEBI" id="CHEBI:15378"/>
        <dbReference type="ChEBI" id="CHEBI:30616"/>
        <dbReference type="ChEBI" id="CHEBI:43474"/>
        <dbReference type="ChEBI" id="CHEBI:456216"/>
        <dbReference type="EC" id="3.6.4.13"/>
    </reaction>
</comment>
<evidence type="ECO:0000256" key="7">
    <source>
        <dbReference type="ARBA" id="ARBA00022806"/>
    </source>
</evidence>
<dbReference type="GO" id="GO:0003724">
    <property type="term" value="F:RNA helicase activity"/>
    <property type="evidence" value="ECO:0007669"/>
    <property type="project" value="UniProtKB-EC"/>
</dbReference>
<evidence type="ECO:0000256" key="10">
    <source>
        <dbReference type="ARBA" id="ARBA00023158"/>
    </source>
</evidence>
<dbReference type="AlphaFoldDB" id="A0A8D0DUI2"/>
<evidence type="ECO:0000313" key="15">
    <source>
        <dbReference type="Ensembl" id="ENSSMRP00000022070.1"/>
    </source>
</evidence>
<dbReference type="GO" id="GO:0042078">
    <property type="term" value="P:germ-line stem cell division"/>
    <property type="evidence" value="ECO:0007669"/>
    <property type="project" value="TreeGrafter"/>
</dbReference>
<dbReference type="PROSITE" id="PS50304">
    <property type="entry name" value="TUDOR"/>
    <property type="match status" value="1"/>
</dbReference>
<dbReference type="GO" id="GO:0005524">
    <property type="term" value="F:ATP binding"/>
    <property type="evidence" value="ECO:0007669"/>
    <property type="project" value="UniProtKB-KW"/>
</dbReference>
<keyword evidence="6" id="KW-0378">Hydrolase</keyword>
<dbReference type="InterPro" id="IPR008978">
    <property type="entry name" value="HSP20-like_chaperone"/>
</dbReference>
<dbReference type="InterPro" id="IPR007052">
    <property type="entry name" value="CS_dom"/>
</dbReference>
<evidence type="ECO:0000256" key="1">
    <source>
        <dbReference type="ARBA" id="ARBA00012552"/>
    </source>
</evidence>
<evidence type="ECO:0000256" key="9">
    <source>
        <dbReference type="ARBA" id="ARBA00022871"/>
    </source>
</evidence>
<dbReference type="Pfam" id="PF00567">
    <property type="entry name" value="TUDOR"/>
    <property type="match status" value="2"/>
</dbReference>
<keyword evidence="8" id="KW-0067">ATP-binding</keyword>
<keyword evidence="2" id="KW-0217">Developmental protein</keyword>
<evidence type="ECO:0000256" key="12">
    <source>
        <dbReference type="ARBA" id="ARBA00047984"/>
    </source>
</evidence>
<keyword evidence="16" id="KW-1185">Reference proteome</keyword>
<dbReference type="FunFam" id="3.40.50.300:FF:001416">
    <property type="entry name" value="Tudor domain containing 12"/>
    <property type="match status" value="1"/>
</dbReference>
<dbReference type="InterPro" id="IPR027417">
    <property type="entry name" value="P-loop_NTPase"/>
</dbReference>
<feature type="domain" description="Tudor" evidence="13">
    <location>
        <begin position="762"/>
        <end position="823"/>
    </location>
</feature>
<reference evidence="15" key="2">
    <citation type="submission" date="2025-09" db="UniProtKB">
        <authorList>
            <consortium name="Ensembl"/>
        </authorList>
    </citation>
    <scope>IDENTIFICATION</scope>
</reference>
<dbReference type="Ensembl" id="ENSSMRT00000025820.1">
    <property type="protein sequence ID" value="ENSSMRP00000022070.1"/>
    <property type="gene ID" value="ENSSMRG00000017139.1"/>
</dbReference>
<dbReference type="Pfam" id="PF00270">
    <property type="entry name" value="DEAD"/>
    <property type="match status" value="1"/>
</dbReference>
<evidence type="ECO:0000256" key="11">
    <source>
        <dbReference type="ARBA" id="ARBA00023254"/>
    </source>
</evidence>
<dbReference type="PANTHER" id="PTHR22655">
    <property type="entry name" value="ATP-DEPENDENT RNA HELICASE TDRD12-RELATED"/>
    <property type="match status" value="1"/>
</dbReference>
<dbReference type="SUPFAM" id="SSF52540">
    <property type="entry name" value="P-loop containing nucleoside triphosphate hydrolases"/>
    <property type="match status" value="2"/>
</dbReference>
<evidence type="ECO:0000259" key="14">
    <source>
        <dbReference type="PROSITE" id="PS51203"/>
    </source>
</evidence>
<dbReference type="GO" id="GO:0016787">
    <property type="term" value="F:hydrolase activity"/>
    <property type="evidence" value="ECO:0007669"/>
    <property type="project" value="UniProtKB-KW"/>
</dbReference>
<dbReference type="GeneTree" id="ENSGT00420000029847"/>
<evidence type="ECO:0000256" key="2">
    <source>
        <dbReference type="ARBA" id="ARBA00022473"/>
    </source>
</evidence>
<dbReference type="GO" id="GO:0051321">
    <property type="term" value="P:meiotic cell cycle"/>
    <property type="evidence" value="ECO:0007669"/>
    <property type="project" value="UniProtKB-KW"/>
</dbReference>
<organism evidence="15 16">
    <name type="scientific">Salvator merianae</name>
    <name type="common">Argentine black and white tegu</name>
    <name type="synonym">Tupinambis merianae</name>
    <dbReference type="NCBI Taxonomy" id="96440"/>
    <lineage>
        <taxon>Eukaryota</taxon>
        <taxon>Metazoa</taxon>
        <taxon>Chordata</taxon>
        <taxon>Craniata</taxon>
        <taxon>Vertebrata</taxon>
        <taxon>Euteleostomi</taxon>
        <taxon>Lepidosauria</taxon>
        <taxon>Squamata</taxon>
        <taxon>Bifurcata</taxon>
        <taxon>Unidentata</taxon>
        <taxon>Episquamata</taxon>
        <taxon>Laterata</taxon>
        <taxon>Teiioidea</taxon>
        <taxon>Teiidae</taxon>
        <taxon>Salvator</taxon>
    </lineage>
</organism>
<feature type="domain" description="CS" evidence="14">
    <location>
        <begin position="978"/>
        <end position="1064"/>
    </location>
</feature>
<dbReference type="Gene3D" id="3.40.50.300">
    <property type="entry name" value="P-loop containing nucleotide triphosphate hydrolases"/>
    <property type="match status" value="2"/>
</dbReference>
<dbReference type="EC" id="3.6.4.13" evidence="1"/>
<dbReference type="GO" id="GO:0007283">
    <property type="term" value="P:spermatogenesis"/>
    <property type="evidence" value="ECO:0007669"/>
    <property type="project" value="UniProtKB-KW"/>
</dbReference>
<reference evidence="15" key="1">
    <citation type="submission" date="2025-08" db="UniProtKB">
        <authorList>
            <consortium name="Ensembl"/>
        </authorList>
    </citation>
    <scope>IDENTIFICATION</scope>
</reference>
<evidence type="ECO:0000256" key="4">
    <source>
        <dbReference type="ARBA" id="ARBA00022741"/>
    </source>
</evidence>
<dbReference type="PANTHER" id="PTHR22655:SF2">
    <property type="entry name" value="ATP-DEPENDENT RNA HELICASE TDRD12-RELATED"/>
    <property type="match status" value="1"/>
</dbReference>
<evidence type="ECO:0000256" key="3">
    <source>
        <dbReference type="ARBA" id="ARBA00022737"/>
    </source>
</evidence>
<dbReference type="PROSITE" id="PS51203">
    <property type="entry name" value="CS"/>
    <property type="match status" value="1"/>
</dbReference>
<dbReference type="Proteomes" id="UP000694421">
    <property type="component" value="Unplaced"/>
</dbReference>
<dbReference type="CDD" id="cd20435">
    <property type="entry name" value="Tudor_TDRD12_rpt2"/>
    <property type="match status" value="1"/>
</dbReference>
<keyword evidence="11" id="KW-0469">Meiosis</keyword>
<dbReference type="Gene3D" id="2.60.40.790">
    <property type="match status" value="1"/>
</dbReference>
<evidence type="ECO:0000256" key="6">
    <source>
        <dbReference type="ARBA" id="ARBA00022801"/>
    </source>
</evidence>
<keyword evidence="3" id="KW-0677">Repeat</keyword>
<name>A0A8D0DUI2_SALMN</name>
<protein>
    <recommendedName>
        <fullName evidence="1">RNA helicase</fullName>
        <ecNumber evidence="1">3.6.4.13</ecNumber>
    </recommendedName>
</protein>
<proteinExistence type="predicted"/>